<evidence type="ECO:0000256" key="1">
    <source>
        <dbReference type="SAM" id="Phobius"/>
    </source>
</evidence>
<accession>A0A927UAY6</accession>
<dbReference type="EMBL" id="SVER01000033">
    <property type="protein sequence ID" value="MBE5920437.1"/>
    <property type="molecule type" value="Genomic_DNA"/>
</dbReference>
<name>A0A927UAY6_9FIRM</name>
<sequence>MSRRRRRRSIGSFILGIIELILAIVIFALIAMAAAYFFCPLKKVDVEGTDLYTKDEIVNYIIDDDYSHNTVYAFIKNKLFPKGDAEFIESFDVSIKGPNHLTIICNEKPILGYIMTEDGKYLYFDYDGNITEISETFVDRGYMQVDGVSLDEPKIGKALPIGDDEMGYLLSLIKILRKNELMPNAISYDEKSHITIRYETYSIALGSSYLLEEKIDRMLRILPQIEGLYGTLHLENYSNQNTDIVFEKDEVSE</sequence>
<keyword evidence="1" id="KW-1133">Transmembrane helix</keyword>
<keyword evidence="1" id="KW-0472">Membrane</keyword>
<reference evidence="2" key="1">
    <citation type="submission" date="2019-04" db="EMBL/GenBank/DDBJ databases">
        <title>Evolution of Biomass-Degrading Anaerobic Consortia Revealed by Metagenomics.</title>
        <authorList>
            <person name="Peng X."/>
        </authorList>
    </citation>
    <scope>NUCLEOTIDE SEQUENCE</scope>
    <source>
        <strain evidence="2">SIG311</strain>
    </source>
</reference>
<feature type="transmembrane region" description="Helical" evidence="1">
    <location>
        <begin position="12"/>
        <end position="38"/>
    </location>
</feature>
<protein>
    <recommendedName>
        <fullName evidence="4">Cell division protein FtsQ</fullName>
    </recommendedName>
</protein>
<dbReference type="Proteomes" id="UP000766246">
    <property type="component" value="Unassembled WGS sequence"/>
</dbReference>
<evidence type="ECO:0008006" key="4">
    <source>
        <dbReference type="Google" id="ProtNLM"/>
    </source>
</evidence>
<evidence type="ECO:0000313" key="2">
    <source>
        <dbReference type="EMBL" id="MBE5920437.1"/>
    </source>
</evidence>
<keyword evidence="1" id="KW-0812">Transmembrane</keyword>
<proteinExistence type="predicted"/>
<comment type="caution">
    <text evidence="2">The sequence shown here is derived from an EMBL/GenBank/DDBJ whole genome shotgun (WGS) entry which is preliminary data.</text>
</comment>
<dbReference type="AlphaFoldDB" id="A0A927UAY6"/>
<gene>
    <name evidence="2" type="ORF">E7272_11430</name>
</gene>
<organism evidence="2 3">
    <name type="scientific">Pseudobutyrivibrio ruminis</name>
    <dbReference type="NCBI Taxonomy" id="46206"/>
    <lineage>
        <taxon>Bacteria</taxon>
        <taxon>Bacillati</taxon>
        <taxon>Bacillota</taxon>
        <taxon>Clostridia</taxon>
        <taxon>Lachnospirales</taxon>
        <taxon>Lachnospiraceae</taxon>
        <taxon>Pseudobutyrivibrio</taxon>
    </lineage>
</organism>
<evidence type="ECO:0000313" key="3">
    <source>
        <dbReference type="Proteomes" id="UP000766246"/>
    </source>
</evidence>